<accession>A0AAN6MRB5</accession>
<dbReference type="EMBL" id="MU855369">
    <property type="protein sequence ID" value="KAK3905145.1"/>
    <property type="molecule type" value="Genomic_DNA"/>
</dbReference>
<evidence type="ECO:0000313" key="1">
    <source>
        <dbReference type="EMBL" id="KAK3905145.1"/>
    </source>
</evidence>
<protein>
    <submittedName>
        <fullName evidence="1">Uncharacterized protein</fullName>
    </submittedName>
</protein>
<reference evidence="1" key="1">
    <citation type="journal article" date="2023" name="Mol. Phylogenet. Evol.">
        <title>Genome-scale phylogeny and comparative genomics of the fungal order Sordariales.</title>
        <authorList>
            <person name="Hensen N."/>
            <person name="Bonometti L."/>
            <person name="Westerberg I."/>
            <person name="Brannstrom I.O."/>
            <person name="Guillou S."/>
            <person name="Cros-Aarteil S."/>
            <person name="Calhoun S."/>
            <person name="Haridas S."/>
            <person name="Kuo A."/>
            <person name="Mondo S."/>
            <person name="Pangilinan J."/>
            <person name="Riley R."/>
            <person name="LaButti K."/>
            <person name="Andreopoulos B."/>
            <person name="Lipzen A."/>
            <person name="Chen C."/>
            <person name="Yan M."/>
            <person name="Daum C."/>
            <person name="Ng V."/>
            <person name="Clum A."/>
            <person name="Steindorff A."/>
            <person name="Ohm R.A."/>
            <person name="Martin F."/>
            <person name="Silar P."/>
            <person name="Natvig D.O."/>
            <person name="Lalanne C."/>
            <person name="Gautier V."/>
            <person name="Ament-Velasquez S.L."/>
            <person name="Kruys A."/>
            <person name="Hutchinson M.I."/>
            <person name="Powell A.J."/>
            <person name="Barry K."/>
            <person name="Miller A.N."/>
            <person name="Grigoriev I.V."/>
            <person name="Debuchy R."/>
            <person name="Gladieux P."/>
            <person name="Hiltunen Thoren M."/>
            <person name="Johannesson H."/>
        </authorList>
    </citation>
    <scope>NUCLEOTIDE SEQUENCE</scope>
    <source>
        <strain evidence="1">CBS 103.79</strain>
    </source>
</reference>
<dbReference type="AlphaFoldDB" id="A0AAN6MRB5"/>
<evidence type="ECO:0000313" key="2">
    <source>
        <dbReference type="Proteomes" id="UP001303889"/>
    </source>
</evidence>
<proteinExistence type="predicted"/>
<sequence length="312" mass="35934">CPPALHHGCQFSRCSDRRYIKDGVVVYSGAIGCFCRVRHAAFSSSCRCWAPPTPLFLVSQTLLDDARFVFFSLNRFVVNDTLASHAPYIAFDVFKTIRVPIHDDVWEMPEYIHSKPPNSYPAERFAASQFLRQIVPTNCLGYLRFLEIVFPPYNHACWPHDDHPALQDWVATIDWARNKINTPGLTLRLTMAGFLALPPLYPDERKLVTQAQGDQVLAGCDRILKPLACLGEDGLAQFYADFAWPWKWVRPVYDGHQQLTHHEHLLAWAQSKEEVLNERAGRFILGDRYDRIRRSEGTLEEMPWTIYHTPSY</sequence>
<gene>
    <name evidence="1" type="ORF">C8A05DRAFT_12998</name>
</gene>
<comment type="caution">
    <text evidence="1">The sequence shown here is derived from an EMBL/GenBank/DDBJ whole genome shotgun (WGS) entry which is preliminary data.</text>
</comment>
<reference evidence="1" key="2">
    <citation type="submission" date="2023-05" db="EMBL/GenBank/DDBJ databases">
        <authorList>
            <consortium name="Lawrence Berkeley National Laboratory"/>
            <person name="Steindorff A."/>
            <person name="Hensen N."/>
            <person name="Bonometti L."/>
            <person name="Westerberg I."/>
            <person name="Brannstrom I.O."/>
            <person name="Guillou S."/>
            <person name="Cros-Aarteil S."/>
            <person name="Calhoun S."/>
            <person name="Haridas S."/>
            <person name="Kuo A."/>
            <person name="Mondo S."/>
            <person name="Pangilinan J."/>
            <person name="Riley R."/>
            <person name="Labutti K."/>
            <person name="Andreopoulos B."/>
            <person name="Lipzen A."/>
            <person name="Chen C."/>
            <person name="Yanf M."/>
            <person name="Daum C."/>
            <person name="Ng V."/>
            <person name="Clum A."/>
            <person name="Ohm R."/>
            <person name="Martin F."/>
            <person name="Silar P."/>
            <person name="Natvig D."/>
            <person name="Lalanne C."/>
            <person name="Gautier V."/>
            <person name="Ament-Velasquez S.L."/>
            <person name="Kruys A."/>
            <person name="Hutchinson M.I."/>
            <person name="Powell A.J."/>
            <person name="Barry K."/>
            <person name="Miller A.N."/>
            <person name="Grigoriev I.V."/>
            <person name="Debuchy R."/>
            <person name="Gladieux P."/>
            <person name="Thoren M.H."/>
            <person name="Johannesson H."/>
        </authorList>
    </citation>
    <scope>NUCLEOTIDE SEQUENCE</scope>
    <source>
        <strain evidence="1">CBS 103.79</strain>
    </source>
</reference>
<name>A0AAN6MRB5_9PEZI</name>
<keyword evidence="2" id="KW-1185">Reference proteome</keyword>
<organism evidence="1 2">
    <name type="scientific">Staphylotrichum tortipilum</name>
    <dbReference type="NCBI Taxonomy" id="2831512"/>
    <lineage>
        <taxon>Eukaryota</taxon>
        <taxon>Fungi</taxon>
        <taxon>Dikarya</taxon>
        <taxon>Ascomycota</taxon>
        <taxon>Pezizomycotina</taxon>
        <taxon>Sordariomycetes</taxon>
        <taxon>Sordariomycetidae</taxon>
        <taxon>Sordariales</taxon>
        <taxon>Chaetomiaceae</taxon>
        <taxon>Staphylotrichum</taxon>
    </lineage>
</organism>
<dbReference type="Proteomes" id="UP001303889">
    <property type="component" value="Unassembled WGS sequence"/>
</dbReference>
<feature type="non-terminal residue" evidence="1">
    <location>
        <position position="1"/>
    </location>
</feature>